<dbReference type="Proteomes" id="UP000037035">
    <property type="component" value="Unassembled WGS sequence"/>
</dbReference>
<comment type="caution">
    <text evidence="2">The sequence shown here is derived from an EMBL/GenBank/DDBJ whole genome shotgun (WGS) entry which is preliminary data.</text>
</comment>
<evidence type="ECO:0000256" key="1">
    <source>
        <dbReference type="SAM" id="MobiDB-lite"/>
    </source>
</evidence>
<evidence type="ECO:0000313" key="2">
    <source>
        <dbReference type="EMBL" id="KNZ53358.1"/>
    </source>
</evidence>
<organism evidence="2 3">
    <name type="scientific">Puccinia sorghi</name>
    <dbReference type="NCBI Taxonomy" id="27349"/>
    <lineage>
        <taxon>Eukaryota</taxon>
        <taxon>Fungi</taxon>
        <taxon>Dikarya</taxon>
        <taxon>Basidiomycota</taxon>
        <taxon>Pucciniomycotina</taxon>
        <taxon>Pucciniomycetes</taxon>
        <taxon>Pucciniales</taxon>
        <taxon>Pucciniaceae</taxon>
        <taxon>Puccinia</taxon>
    </lineage>
</organism>
<dbReference type="EMBL" id="LAVV01008242">
    <property type="protein sequence ID" value="KNZ53358.1"/>
    <property type="molecule type" value="Genomic_DNA"/>
</dbReference>
<proteinExistence type="predicted"/>
<dbReference type="VEuPathDB" id="FungiDB:VP01_3266g1"/>
<feature type="compositionally biased region" description="Polar residues" evidence="1">
    <location>
        <begin position="38"/>
        <end position="48"/>
    </location>
</feature>
<reference evidence="2 3" key="1">
    <citation type="submission" date="2015-08" db="EMBL/GenBank/DDBJ databases">
        <title>Next Generation Sequencing and Analysis of the Genome of Puccinia sorghi L Schw, the Causal Agent of Maize Common Rust.</title>
        <authorList>
            <person name="Rochi L."/>
            <person name="Burguener G."/>
            <person name="Darino M."/>
            <person name="Turjanski A."/>
            <person name="Kreff E."/>
            <person name="Dieguez M.J."/>
            <person name="Sacco F."/>
        </authorList>
    </citation>
    <scope>NUCLEOTIDE SEQUENCE [LARGE SCALE GENOMIC DNA]</scope>
    <source>
        <strain evidence="2 3">RO10H11247</strain>
    </source>
</reference>
<accession>A0A0L6UXV7</accession>
<evidence type="ECO:0000313" key="3">
    <source>
        <dbReference type="Proteomes" id="UP000037035"/>
    </source>
</evidence>
<protein>
    <submittedName>
        <fullName evidence="2">Uncharacterized protein</fullName>
    </submittedName>
</protein>
<sequence>MQMNVEDLSLPSSGKVVTASEAEEDEVNPILDGPPTNPASNSTSTNQKNIETKGAEALRRATSVRISLPHLIFCFHSCSIQSQSINPSPLPRASSANIFDVNDLIVVGQTDEFKRLFLKRFPNYTAHSPDTLLGMNPTIKSNSIEISQPGLIKKGLDMLGLNGCQSINTPLTPAVQLHTATDTDHTEFLSLNNNYRSFMLQCQYCHNSIKNQGTSTLSLLLKTSPNKLIGRINFFTVATWAEDQETRKSRSGSLAFWKSCPLMWNSKKQRSITILSMESEMNALSDGEQENQWLSFLIEELWKTKLAPTLFHIDNKEILTNFILFGYNSKNKHLEIKIIKGLQERFKNEDIAVKLVS</sequence>
<dbReference type="AlphaFoldDB" id="A0A0L6UXV7"/>
<dbReference type="CDD" id="cd09272">
    <property type="entry name" value="RNase_HI_RT_Ty1"/>
    <property type="match status" value="1"/>
</dbReference>
<name>A0A0L6UXV7_9BASI</name>
<gene>
    <name evidence="2" type="ORF">VP01_3266g1</name>
</gene>
<feature type="region of interest" description="Disordered" evidence="1">
    <location>
        <begin position="1"/>
        <end position="48"/>
    </location>
</feature>
<dbReference type="OrthoDB" id="3799035at2759"/>
<dbReference type="PANTHER" id="PTHR11439">
    <property type="entry name" value="GAG-POL-RELATED RETROTRANSPOSON"/>
    <property type="match status" value="1"/>
</dbReference>
<keyword evidence="3" id="KW-1185">Reference proteome</keyword>
<dbReference type="PANTHER" id="PTHR11439:SF483">
    <property type="entry name" value="PEPTIDE SYNTHASE GLIP-LIKE, PUTATIVE (AFU_ORTHOLOGUE AFUA_3G12920)-RELATED"/>
    <property type="match status" value="1"/>
</dbReference>